<sequence>MSNLIHRAREWLVAKKNEQTWLYLCWMNWLRLRAAINLRKFDDRQAVIHLYKRYAGREPDLENPVRFSEKMQWLKLNYRPAVQTILADKHEVRTYLTDKGYGHLLNEQLACVSSVEDIDFSALPNQFVVKAAHASGWNLICQDKRSLDVKSAKVRLASWLQQGIFWNGREWPYKNIPRRLVIEEYLEDSSGGLRDYKVFCFGGIAEFIQANSGRASAEHAQNFYSVDWELLPFGKDLTPRSDITIPKPGTLDEMVKLAQKLATGHPFVRVDFYDVDDRLFFGELTFYPASGLPDFRPDQFDFTCGDMLSLPSANEMNNV</sequence>
<proteinExistence type="predicted"/>
<evidence type="ECO:0008006" key="3">
    <source>
        <dbReference type="Google" id="ProtNLM"/>
    </source>
</evidence>
<dbReference type="RefSeq" id="WP_170013312.1">
    <property type="nucleotide sequence ID" value="NZ_JABCRE010000003.1"/>
</dbReference>
<evidence type="ECO:0000313" key="2">
    <source>
        <dbReference type="Proteomes" id="UP000561181"/>
    </source>
</evidence>
<protein>
    <recommendedName>
        <fullName evidence="3">TupA-like ATPgrasp</fullName>
    </recommendedName>
</protein>
<name>A0A848QR67_9SPHN</name>
<dbReference type="EMBL" id="JABCRE010000003">
    <property type="protein sequence ID" value="NMW32595.1"/>
    <property type="molecule type" value="Genomic_DNA"/>
</dbReference>
<evidence type="ECO:0000313" key="1">
    <source>
        <dbReference type="EMBL" id="NMW32595.1"/>
    </source>
</evidence>
<gene>
    <name evidence="1" type="ORF">HKD42_11030</name>
</gene>
<reference evidence="1 2" key="1">
    <citation type="submission" date="2020-04" db="EMBL/GenBank/DDBJ databases">
        <authorList>
            <person name="Liu A."/>
        </authorList>
    </citation>
    <scope>NUCLEOTIDE SEQUENCE [LARGE SCALE GENOMIC DNA]</scope>
    <source>
        <strain evidence="1 2">RZ02</strain>
    </source>
</reference>
<comment type="caution">
    <text evidence="1">The sequence shown here is derived from an EMBL/GenBank/DDBJ whole genome shotgun (WGS) entry which is preliminary data.</text>
</comment>
<organism evidence="1 2">
    <name type="scientific">Pontixanthobacter rizhaonensis</name>
    <dbReference type="NCBI Taxonomy" id="2730337"/>
    <lineage>
        <taxon>Bacteria</taxon>
        <taxon>Pseudomonadati</taxon>
        <taxon>Pseudomonadota</taxon>
        <taxon>Alphaproteobacteria</taxon>
        <taxon>Sphingomonadales</taxon>
        <taxon>Erythrobacteraceae</taxon>
        <taxon>Pontixanthobacter</taxon>
    </lineage>
</organism>
<dbReference type="InterPro" id="IPR029465">
    <property type="entry name" value="ATPgrasp_TupA"/>
</dbReference>
<dbReference type="AlphaFoldDB" id="A0A848QR67"/>
<accession>A0A848QR67</accession>
<dbReference type="Pfam" id="PF14305">
    <property type="entry name" value="ATPgrasp_TupA"/>
    <property type="match status" value="1"/>
</dbReference>
<keyword evidence="2" id="KW-1185">Reference proteome</keyword>
<dbReference type="Proteomes" id="UP000561181">
    <property type="component" value="Unassembled WGS sequence"/>
</dbReference>